<reference evidence="2 3" key="1">
    <citation type="submission" date="2022-06" db="EMBL/GenBank/DDBJ databases">
        <authorList>
            <person name="Jeon C.O."/>
        </authorList>
    </citation>
    <scope>NUCLEOTIDE SEQUENCE [LARGE SCALE GENOMIC DNA]</scope>
    <source>
        <strain evidence="2 3">KCTC 13943</strain>
    </source>
</reference>
<keyword evidence="1" id="KW-1133">Transmembrane helix</keyword>
<dbReference type="EMBL" id="JAMQCR010000001">
    <property type="protein sequence ID" value="MCM2532670.1"/>
    <property type="molecule type" value="Genomic_DNA"/>
</dbReference>
<gene>
    <name evidence="2" type="ORF">NDK43_10080</name>
</gene>
<accession>A0ABT0W9B7</accession>
<evidence type="ECO:0000313" key="2">
    <source>
        <dbReference type="EMBL" id="MCM2532670.1"/>
    </source>
</evidence>
<evidence type="ECO:0000256" key="1">
    <source>
        <dbReference type="SAM" id="Phobius"/>
    </source>
</evidence>
<keyword evidence="1" id="KW-0812">Transmembrane</keyword>
<keyword evidence="1" id="KW-0472">Membrane</keyword>
<keyword evidence="3" id="KW-1185">Reference proteome</keyword>
<protein>
    <submittedName>
        <fullName evidence="2">SHOCT domain-containing protein</fullName>
    </submittedName>
</protein>
<name>A0ABT0W9B7_9BACI</name>
<feature type="transmembrane region" description="Helical" evidence="1">
    <location>
        <begin position="6"/>
        <end position="24"/>
    </location>
</feature>
<sequence>MHHWGFFPPIGFIFFLLLITLFFANIRMWRGRRGCHYRTLNHEPMLILDKRLASGEIDVEEYHKLKEILNKK</sequence>
<organism evidence="2 3">
    <name type="scientific">Neobacillus pocheonensis</name>
    <dbReference type="NCBI Taxonomy" id="363869"/>
    <lineage>
        <taxon>Bacteria</taxon>
        <taxon>Bacillati</taxon>
        <taxon>Bacillota</taxon>
        <taxon>Bacilli</taxon>
        <taxon>Bacillales</taxon>
        <taxon>Bacillaceae</taxon>
        <taxon>Neobacillus</taxon>
    </lineage>
</organism>
<comment type="caution">
    <text evidence="2">The sequence shown here is derived from an EMBL/GenBank/DDBJ whole genome shotgun (WGS) entry which is preliminary data.</text>
</comment>
<dbReference type="Proteomes" id="UP001523262">
    <property type="component" value="Unassembled WGS sequence"/>
</dbReference>
<evidence type="ECO:0000313" key="3">
    <source>
        <dbReference type="Proteomes" id="UP001523262"/>
    </source>
</evidence>
<proteinExistence type="predicted"/>